<dbReference type="InterPro" id="IPR030948">
    <property type="entry name" value="TAT_var_transloc_signal_dom"/>
</dbReference>
<dbReference type="OrthoDB" id="9779457at2"/>
<dbReference type="EMBL" id="CP002049">
    <property type="protein sequence ID" value="ADI14153.1"/>
    <property type="molecule type" value="Genomic_DNA"/>
</dbReference>
<dbReference type="PROSITE" id="PS51379">
    <property type="entry name" value="4FE4S_FER_2"/>
    <property type="match status" value="2"/>
</dbReference>
<dbReference type="STRING" id="649638.Trad_1026"/>
<dbReference type="SUPFAM" id="SSF50692">
    <property type="entry name" value="ADC-like"/>
    <property type="match status" value="1"/>
</dbReference>
<reference evidence="2 3" key="2">
    <citation type="journal article" date="2011" name="Stand. Genomic Sci.">
        <title>Complete genome sequence of Truepera radiovictrix type strain (RQ-24).</title>
        <authorList>
            <person name="Ivanova N."/>
            <person name="Rohde C."/>
            <person name="Munk C."/>
            <person name="Nolan M."/>
            <person name="Lucas S."/>
            <person name="Del Rio T.G."/>
            <person name="Tice H."/>
            <person name="Deshpande S."/>
            <person name="Cheng J.F."/>
            <person name="Tapia R."/>
            <person name="Han C."/>
            <person name="Goodwin L."/>
            <person name="Pitluck S."/>
            <person name="Liolios K."/>
            <person name="Mavromatis K."/>
            <person name="Mikhailova N."/>
            <person name="Pati A."/>
            <person name="Chen A."/>
            <person name="Palaniappan K."/>
            <person name="Land M."/>
            <person name="Hauser L."/>
            <person name="Chang Y.J."/>
            <person name="Jeffries C.D."/>
            <person name="Brambilla E."/>
            <person name="Rohde M."/>
            <person name="Goker M."/>
            <person name="Tindall B.J."/>
            <person name="Woyke T."/>
            <person name="Bristow J."/>
            <person name="Eisen J.A."/>
            <person name="Markowitz V."/>
            <person name="Hugenholtz P."/>
            <person name="Kyrpides N.C."/>
            <person name="Klenk H.P."/>
            <person name="Lapidus A."/>
        </authorList>
    </citation>
    <scope>NUCLEOTIDE SEQUENCE [LARGE SCALE GENOMIC DNA]</scope>
    <source>
        <strain evidence="3">DSM 17093 / CIP 108686 / LMG 22925 / RQ-24</strain>
    </source>
</reference>
<proteinExistence type="predicted"/>
<dbReference type="InterPro" id="IPR009010">
    <property type="entry name" value="Asp_de-COase-like_dom_sf"/>
</dbReference>
<sequence length="1010" mass="109882">MDATSATPTPSDAQTTRLDLQDIRARLAEKRGQAYWRSLEELAETPEFEEFLHKEFPRQAAPMLSAVDRRGFIKLLGASLALAGLTSCVRPYQQEKILPYVRAPEELIPGVPNFYASALTEGGYAKGVLVESHQGRPTKIEGNPDHPASLGATDAQMQAATLALYDPDRSQVVRNVGNATTFSAFVEAATAALNGLQGGAGLHILTETVTSPTLARQLAQLLQRYPQAQWHQFDPLWSAGAFEGARLAFGEDVAVRYDFAEADVILSLDADFLGEGPGKLAYSRAFSDRRRVHSAEDTMNRLYVVEGVPTITGGMADHRLALRPSRVEALARALAARLGVAGVSGELPEGVPEAWFEAVVEDLQNAGGRCVVVPGDAQGAAVHVLAHAINAALGSVGTTVFYTDPVVARPENQLTSLQGLVERMRAGSVQALLILGGNPVYTAPSELGFAEALANVPFSAHLSLYFDETSARTTWHVPMTHELEAWSDARAFDGTASIMQPLIEPFYNGVSPHELLAALLGDPEATAYAVVRATYEPLAEGGVDSFWRQTVYAGVINGTRLEPKEVSFRAGALQELPAAAPVEGLELAFRLDPNVLDGRYANNGWLQELPKPFSKLTWDNAALVAPALAERQRLSNGDLITLGVDGRSLEVPIWIMPGQADGLVVLHLGYGREYAGRIGNGAGFNSYLLRTSAGLWHTGNVQLSRARGSYRLVSTALHHALDTDGVRNRHIIRHGTLEELKAEPEHPHFVHPVAHHASDLYPDWTYEGRAWAMVVDMNVCTGCNACITACQAENNIPIVGKREVGVGREMHWIRVDAYFGGSVDDPEFYHQPMMCQHCEKAPCEPVCPVAATVHDHEGLNVMVYNRCVGTRYCSNNCPYKVRRFNFLQYAELDENSLAMLANPNVTVRSRGVMEKCTYCLQRIKAATIRAGNENRPVRDGEIVTACEAACPTNAIVFGDMNDPESRVAQLRGSVLNYSLLDELNTHPRTTYLAKLTNPHPALSERATGAH</sequence>
<dbReference type="AlphaFoldDB" id="D7CVC5"/>
<dbReference type="eggNOG" id="COG0437">
    <property type="taxonomic scope" value="Bacteria"/>
</dbReference>
<feature type="domain" description="4Fe-4S ferredoxin-type" evidence="1">
    <location>
        <begin position="771"/>
        <end position="801"/>
    </location>
</feature>
<gene>
    <name evidence="2" type="ordered locus">Trad_1026</name>
</gene>
<dbReference type="InterPro" id="IPR017896">
    <property type="entry name" value="4Fe4S_Fe-S-bd"/>
</dbReference>
<evidence type="ECO:0000259" key="1">
    <source>
        <dbReference type="PROSITE" id="PS51379"/>
    </source>
</evidence>
<dbReference type="Gene3D" id="2.20.25.90">
    <property type="entry name" value="ADC-like domains"/>
    <property type="match status" value="1"/>
</dbReference>
<evidence type="ECO:0000313" key="3">
    <source>
        <dbReference type="Proteomes" id="UP000000379"/>
    </source>
</evidence>
<dbReference type="Pfam" id="PF13247">
    <property type="entry name" value="Fer4_11"/>
    <property type="match status" value="1"/>
</dbReference>
<name>D7CVC5_TRURR</name>
<keyword evidence="3" id="KW-1185">Reference proteome</keyword>
<dbReference type="PANTHER" id="PTHR42783">
    <property type="entry name" value="GLUTAMATE SYNTHASE [NADPH] SMALL CHAIN"/>
    <property type="match status" value="1"/>
</dbReference>
<dbReference type="Proteomes" id="UP000000379">
    <property type="component" value="Chromosome"/>
</dbReference>
<dbReference type="CDD" id="cd02784">
    <property type="entry name" value="MopB_CT_PHLH"/>
    <property type="match status" value="1"/>
</dbReference>
<dbReference type="HOGENOM" id="CLU_306470_0_0_0"/>
<protein>
    <submittedName>
        <fullName evidence="2">Molybdopterin oxidoreductase, iron-sulfur binding subunit</fullName>
    </submittedName>
</protein>
<organism evidence="2 3">
    <name type="scientific">Truepera radiovictrix (strain DSM 17093 / CIP 108686 / LMG 22925 / RQ-24)</name>
    <dbReference type="NCBI Taxonomy" id="649638"/>
    <lineage>
        <taxon>Bacteria</taxon>
        <taxon>Thermotogati</taxon>
        <taxon>Deinococcota</taxon>
        <taxon>Deinococci</taxon>
        <taxon>Trueperales</taxon>
        <taxon>Trueperaceae</taxon>
        <taxon>Truepera</taxon>
    </lineage>
</organism>
<dbReference type="KEGG" id="tra:Trad_1026"/>
<dbReference type="PANTHER" id="PTHR42783:SF3">
    <property type="entry name" value="GLUTAMATE SYNTHASE [NADPH] SMALL CHAIN-RELATED"/>
    <property type="match status" value="1"/>
</dbReference>
<feature type="domain" description="4Fe-4S ferredoxin-type" evidence="1">
    <location>
        <begin position="826"/>
        <end position="857"/>
    </location>
</feature>
<dbReference type="CDD" id="cd10551">
    <property type="entry name" value="PsrB"/>
    <property type="match status" value="1"/>
</dbReference>
<dbReference type="NCBIfam" id="TIGR04519">
    <property type="entry name" value="MoCo_extend_TAT"/>
    <property type="match status" value="1"/>
</dbReference>
<accession>D7CVC5</accession>
<dbReference type="Gene3D" id="3.30.70.20">
    <property type="match status" value="2"/>
</dbReference>
<dbReference type="eggNOG" id="COG0243">
    <property type="taxonomic scope" value="Bacteria"/>
</dbReference>
<evidence type="ECO:0000313" key="2">
    <source>
        <dbReference type="EMBL" id="ADI14153.1"/>
    </source>
</evidence>
<dbReference type="SUPFAM" id="SSF53706">
    <property type="entry name" value="Formate dehydrogenase/DMSO reductase, domains 1-3"/>
    <property type="match status" value="1"/>
</dbReference>
<reference evidence="3" key="1">
    <citation type="submission" date="2010-05" db="EMBL/GenBank/DDBJ databases">
        <title>The complete genome of Truepera radiovictris DSM 17093.</title>
        <authorList>
            <consortium name="US DOE Joint Genome Institute (JGI-PGF)"/>
            <person name="Lucas S."/>
            <person name="Copeland A."/>
            <person name="Lapidus A."/>
            <person name="Glavina del Rio T."/>
            <person name="Dalin E."/>
            <person name="Tice H."/>
            <person name="Bruce D."/>
            <person name="Goodwin L."/>
            <person name="Pitluck S."/>
            <person name="Kyrpides N."/>
            <person name="Mavromatis K."/>
            <person name="Ovchinnikova G."/>
            <person name="Munk A.C."/>
            <person name="Detter J.C."/>
            <person name="Han C."/>
            <person name="Tapia R."/>
            <person name="Land M."/>
            <person name="Hauser L."/>
            <person name="Markowitz V."/>
            <person name="Cheng J.-F."/>
            <person name="Hugenholtz P."/>
            <person name="Woyke T."/>
            <person name="Wu D."/>
            <person name="Tindall B."/>
            <person name="Pomrenke H.G."/>
            <person name="Brambilla E."/>
            <person name="Klenk H.-P."/>
            <person name="Eisen J.A."/>
        </authorList>
    </citation>
    <scope>NUCLEOTIDE SEQUENCE [LARGE SCALE GENOMIC DNA]</scope>
    <source>
        <strain evidence="3">DSM 17093 / CIP 108686 / LMG 22925 / RQ-24</strain>
    </source>
</reference>
<dbReference type="SUPFAM" id="SSF54862">
    <property type="entry name" value="4Fe-4S ferredoxins"/>
    <property type="match status" value="1"/>
</dbReference>
<dbReference type="RefSeq" id="WP_013177524.1">
    <property type="nucleotide sequence ID" value="NC_014221.1"/>
</dbReference>
<dbReference type="Gene3D" id="3.40.50.740">
    <property type="match status" value="1"/>
</dbReference>